<sequence>MPDAIFDHPRVAAVLDALDPDRSDLDTYVDLARRLGAADVLDVGCGTGILACRLAALGVRVTGVDPAAASVAVGRGKPHADPVTWIVGTAPDLLALPDQEGRYDLATMTANVAQVFLEDDEWLATLRAVRTCLRSGGTLAFESRVPADRAWERWTEQLTRQVVDVEGEGPVEDWVDVVSVEGDLVTFASPTIFHADGERIDSVSTLRFRPEEELRRSVLAAGFAEVSVQDLPSAPGKGGLVLARA</sequence>
<keyword evidence="2 5" id="KW-0808">Transferase</keyword>
<keyword evidence="1 5" id="KW-0489">Methyltransferase</keyword>
<proteinExistence type="predicted"/>
<dbReference type="PANTHER" id="PTHR43464">
    <property type="entry name" value="METHYLTRANSFERASE"/>
    <property type="match status" value="1"/>
</dbReference>
<evidence type="ECO:0000259" key="4">
    <source>
        <dbReference type="Pfam" id="PF13649"/>
    </source>
</evidence>
<keyword evidence="6" id="KW-1185">Reference proteome</keyword>
<evidence type="ECO:0000256" key="2">
    <source>
        <dbReference type="ARBA" id="ARBA00022679"/>
    </source>
</evidence>
<dbReference type="OrthoDB" id="9805171at2"/>
<comment type="caution">
    <text evidence="5">The sequence shown here is derived from an EMBL/GenBank/DDBJ whole genome shotgun (WGS) entry which is preliminary data.</text>
</comment>
<dbReference type="EMBL" id="VFPU01000001">
    <property type="protein sequence ID" value="TQM97278.1"/>
    <property type="molecule type" value="Genomic_DNA"/>
</dbReference>
<protein>
    <submittedName>
        <fullName evidence="5">Methyltransferase family protein</fullName>
    </submittedName>
</protein>
<feature type="domain" description="Methyltransferase" evidence="4">
    <location>
        <begin position="40"/>
        <end position="137"/>
    </location>
</feature>
<dbReference type="InterPro" id="IPR041698">
    <property type="entry name" value="Methyltransf_25"/>
</dbReference>
<dbReference type="PANTHER" id="PTHR43464:SF19">
    <property type="entry name" value="UBIQUINONE BIOSYNTHESIS O-METHYLTRANSFERASE, MITOCHONDRIAL"/>
    <property type="match status" value="1"/>
</dbReference>
<dbReference type="SUPFAM" id="SSF53335">
    <property type="entry name" value="S-adenosyl-L-methionine-dependent methyltransferases"/>
    <property type="match status" value="1"/>
</dbReference>
<name>A0A543KQE2_9MICO</name>
<gene>
    <name evidence="5" type="ORF">FB476_2182</name>
</gene>
<dbReference type="GO" id="GO:0008168">
    <property type="term" value="F:methyltransferase activity"/>
    <property type="evidence" value="ECO:0007669"/>
    <property type="project" value="UniProtKB-KW"/>
</dbReference>
<dbReference type="Gene3D" id="3.40.50.150">
    <property type="entry name" value="Vaccinia Virus protein VP39"/>
    <property type="match status" value="1"/>
</dbReference>
<accession>A0A543KQE2</accession>
<dbReference type="Proteomes" id="UP000315133">
    <property type="component" value="Unassembled WGS sequence"/>
</dbReference>
<dbReference type="InterPro" id="IPR029063">
    <property type="entry name" value="SAM-dependent_MTases_sf"/>
</dbReference>
<dbReference type="Pfam" id="PF13649">
    <property type="entry name" value="Methyltransf_25"/>
    <property type="match status" value="1"/>
</dbReference>
<keyword evidence="3" id="KW-0949">S-adenosyl-L-methionine</keyword>
<evidence type="ECO:0000313" key="5">
    <source>
        <dbReference type="EMBL" id="TQM97278.1"/>
    </source>
</evidence>
<dbReference type="RefSeq" id="WP_141818766.1">
    <property type="nucleotide sequence ID" value="NZ_BAAAIL010000002.1"/>
</dbReference>
<dbReference type="CDD" id="cd02440">
    <property type="entry name" value="AdoMet_MTases"/>
    <property type="match status" value="1"/>
</dbReference>
<reference evidence="5 6" key="1">
    <citation type="submission" date="2019-06" db="EMBL/GenBank/DDBJ databases">
        <title>Sequencing the genomes of 1000 actinobacteria strains.</title>
        <authorList>
            <person name="Klenk H.-P."/>
        </authorList>
    </citation>
    <scope>NUCLEOTIDE SEQUENCE [LARGE SCALE GENOMIC DNA]</scope>
    <source>
        <strain evidence="5 6">DSM 12362</strain>
    </source>
</reference>
<evidence type="ECO:0000256" key="3">
    <source>
        <dbReference type="ARBA" id="ARBA00022691"/>
    </source>
</evidence>
<evidence type="ECO:0000313" key="6">
    <source>
        <dbReference type="Proteomes" id="UP000315133"/>
    </source>
</evidence>
<organism evidence="5 6">
    <name type="scientific">Ornithinimicrobium humiphilum</name>
    <dbReference type="NCBI Taxonomy" id="125288"/>
    <lineage>
        <taxon>Bacteria</taxon>
        <taxon>Bacillati</taxon>
        <taxon>Actinomycetota</taxon>
        <taxon>Actinomycetes</taxon>
        <taxon>Micrococcales</taxon>
        <taxon>Ornithinimicrobiaceae</taxon>
        <taxon>Ornithinimicrobium</taxon>
    </lineage>
</organism>
<dbReference type="GO" id="GO:0032259">
    <property type="term" value="P:methylation"/>
    <property type="evidence" value="ECO:0007669"/>
    <property type="project" value="UniProtKB-KW"/>
</dbReference>
<dbReference type="AlphaFoldDB" id="A0A543KQE2"/>
<evidence type="ECO:0000256" key="1">
    <source>
        <dbReference type="ARBA" id="ARBA00022603"/>
    </source>
</evidence>